<gene>
    <name evidence="1" type="ORF">T02_15335</name>
</gene>
<reference evidence="1 2" key="1">
    <citation type="submission" date="2015-05" db="EMBL/GenBank/DDBJ databases">
        <title>Evolution of Trichinella species and genotypes.</title>
        <authorList>
            <person name="Korhonen P.K."/>
            <person name="Edoardo P."/>
            <person name="Giuseppe L.R."/>
            <person name="Gasser R.B."/>
        </authorList>
    </citation>
    <scope>NUCLEOTIDE SEQUENCE [LARGE SCALE GENOMIC DNA]</scope>
    <source>
        <strain evidence="1">ISS10</strain>
    </source>
</reference>
<dbReference type="Proteomes" id="UP000054721">
    <property type="component" value="Unassembled WGS sequence"/>
</dbReference>
<sequence length="113" mass="12402">MAVKQPSGKASTNFFNLKNLPYSVLFSHLKVSKRGSATPNGWSPLRPWMRTVPIECHAGACLHSGFHAAAFLLLPLCTWHKICLSNSLNFSIASYGEVVLKPKPLNGKINILL</sequence>
<comment type="caution">
    <text evidence="1">The sequence shown here is derived from an EMBL/GenBank/DDBJ whole genome shotgun (WGS) entry which is preliminary data.</text>
</comment>
<protein>
    <submittedName>
        <fullName evidence="1">Uncharacterized protein</fullName>
    </submittedName>
</protein>
<accession>A0A0V1LDY7</accession>
<proteinExistence type="predicted"/>
<keyword evidence="2" id="KW-1185">Reference proteome</keyword>
<dbReference type="EMBL" id="JYDW01000069">
    <property type="protein sequence ID" value="KRZ57759.1"/>
    <property type="molecule type" value="Genomic_DNA"/>
</dbReference>
<evidence type="ECO:0000313" key="1">
    <source>
        <dbReference type="EMBL" id="KRZ57759.1"/>
    </source>
</evidence>
<dbReference type="AlphaFoldDB" id="A0A0V1LDY7"/>
<organism evidence="1 2">
    <name type="scientific">Trichinella nativa</name>
    <dbReference type="NCBI Taxonomy" id="6335"/>
    <lineage>
        <taxon>Eukaryota</taxon>
        <taxon>Metazoa</taxon>
        <taxon>Ecdysozoa</taxon>
        <taxon>Nematoda</taxon>
        <taxon>Enoplea</taxon>
        <taxon>Dorylaimia</taxon>
        <taxon>Trichinellida</taxon>
        <taxon>Trichinellidae</taxon>
        <taxon>Trichinella</taxon>
    </lineage>
</organism>
<evidence type="ECO:0000313" key="2">
    <source>
        <dbReference type="Proteomes" id="UP000054721"/>
    </source>
</evidence>
<name>A0A0V1LDY7_9BILA</name>